<name>A0A0J1IL19_NIACI</name>
<dbReference type="InterPro" id="IPR003661">
    <property type="entry name" value="HisK_dim/P_dom"/>
</dbReference>
<evidence type="ECO:0000256" key="3">
    <source>
        <dbReference type="ARBA" id="ARBA00012438"/>
    </source>
</evidence>
<keyword evidence="6 14" id="KW-0812">Transmembrane</keyword>
<evidence type="ECO:0000256" key="5">
    <source>
        <dbReference type="ARBA" id="ARBA00022679"/>
    </source>
</evidence>
<protein>
    <recommendedName>
        <fullName evidence="3">histidine kinase</fullName>
        <ecNumber evidence="3">2.7.13.3</ecNumber>
    </recommendedName>
</protein>
<feature type="transmembrane region" description="Helical" evidence="14">
    <location>
        <begin position="20"/>
        <end position="41"/>
    </location>
</feature>
<evidence type="ECO:0000256" key="9">
    <source>
        <dbReference type="ARBA" id="ARBA00022840"/>
    </source>
</evidence>
<dbReference type="GO" id="GO:0000155">
    <property type="term" value="F:phosphorelay sensor kinase activity"/>
    <property type="evidence" value="ECO:0007669"/>
    <property type="project" value="InterPro"/>
</dbReference>
<keyword evidence="17" id="KW-1185">Reference proteome</keyword>
<evidence type="ECO:0000256" key="11">
    <source>
        <dbReference type="ARBA" id="ARBA00023012"/>
    </source>
</evidence>
<dbReference type="FunFam" id="3.30.565.10:FF:000013">
    <property type="entry name" value="Two-component sensor histidine kinase"/>
    <property type="match status" value="1"/>
</dbReference>
<dbReference type="EMBL" id="LDPH01000008">
    <property type="protein sequence ID" value="KLV26659.1"/>
    <property type="molecule type" value="Genomic_DNA"/>
</dbReference>
<dbReference type="InterPro" id="IPR050351">
    <property type="entry name" value="BphY/WalK/GraS-like"/>
</dbReference>
<organism evidence="16 17">
    <name type="scientific">Niallia circulans</name>
    <name type="common">Bacillus circulans</name>
    <dbReference type="NCBI Taxonomy" id="1397"/>
    <lineage>
        <taxon>Bacteria</taxon>
        <taxon>Bacillati</taxon>
        <taxon>Bacillota</taxon>
        <taxon>Bacilli</taxon>
        <taxon>Bacillales</taxon>
        <taxon>Bacillaceae</taxon>
        <taxon>Niallia</taxon>
    </lineage>
</organism>
<accession>A0A0J1IL19</accession>
<comment type="caution">
    <text evidence="16">The sequence shown here is derived from an EMBL/GenBank/DDBJ whole genome shotgun (WGS) entry which is preliminary data.</text>
</comment>
<evidence type="ECO:0000256" key="14">
    <source>
        <dbReference type="SAM" id="Phobius"/>
    </source>
</evidence>
<dbReference type="GO" id="GO:0004721">
    <property type="term" value="F:phosphoprotein phosphatase activity"/>
    <property type="evidence" value="ECO:0007669"/>
    <property type="project" value="TreeGrafter"/>
</dbReference>
<keyword evidence="7" id="KW-0547">Nucleotide-binding</keyword>
<dbReference type="InterPro" id="IPR036097">
    <property type="entry name" value="HisK_dim/P_sf"/>
</dbReference>
<dbReference type="PANTHER" id="PTHR45453">
    <property type="entry name" value="PHOSPHATE REGULON SENSOR PROTEIN PHOR"/>
    <property type="match status" value="1"/>
</dbReference>
<dbReference type="GO" id="GO:0005886">
    <property type="term" value="C:plasma membrane"/>
    <property type="evidence" value="ECO:0007669"/>
    <property type="project" value="TreeGrafter"/>
</dbReference>
<evidence type="ECO:0000256" key="2">
    <source>
        <dbReference type="ARBA" id="ARBA00004370"/>
    </source>
</evidence>
<dbReference type="Pfam" id="PF00512">
    <property type="entry name" value="HisKA"/>
    <property type="match status" value="1"/>
</dbReference>
<dbReference type="InterPro" id="IPR036890">
    <property type="entry name" value="HATPase_C_sf"/>
</dbReference>
<comment type="catalytic activity">
    <reaction evidence="1">
        <text>ATP + protein L-histidine = ADP + protein N-phospho-L-histidine.</text>
        <dbReference type="EC" id="2.7.13.3"/>
    </reaction>
</comment>
<dbReference type="PRINTS" id="PR00344">
    <property type="entry name" value="BCTRLSENSOR"/>
</dbReference>
<evidence type="ECO:0000256" key="4">
    <source>
        <dbReference type="ARBA" id="ARBA00022553"/>
    </source>
</evidence>
<dbReference type="EC" id="2.7.13.3" evidence="3"/>
<dbReference type="PROSITE" id="PS50109">
    <property type="entry name" value="HIS_KIN"/>
    <property type="match status" value="1"/>
</dbReference>
<sequence length="366" mass="42287">MKLNKQAKQKQISHYLRIRFFILALFCFAVIFLLSVLILKADSEQLFNGMLGTALKWLSNRILTLAPLLFIFCIIAIIYFQRRQLIAYLATLSANFETISLEEDQEKDRFPLPGILKDTEESIERLQLALREKEQARKEIEQRKNDLIVYLAHDLKTPISSIIGYLTLLRDERSISDEMHQKFIQVTLHNAERLDDLINEFFEITRFNLANVSLNYSKVNISFMLEQLLFELQPALKRKNVTYQLDGSKDVEIVCDTEKIQRVFDNLLSNAVHYSLENSSIIVSVTQDNGNAVIQFSNQSYPIEQEKLDRIFEQFFRLDTSRSSRNGGTGLGLAIAKQIIEQHHGTITAKSEDQHILFKVIIPLTV</sequence>
<feature type="coiled-coil region" evidence="13">
    <location>
        <begin position="116"/>
        <end position="146"/>
    </location>
</feature>
<dbReference type="Pfam" id="PF02518">
    <property type="entry name" value="HATPase_c"/>
    <property type="match status" value="1"/>
</dbReference>
<feature type="domain" description="Histidine kinase" evidence="15">
    <location>
        <begin position="150"/>
        <end position="366"/>
    </location>
</feature>
<evidence type="ECO:0000256" key="7">
    <source>
        <dbReference type="ARBA" id="ARBA00022741"/>
    </source>
</evidence>
<dbReference type="InterPro" id="IPR004358">
    <property type="entry name" value="Sig_transdc_His_kin-like_C"/>
</dbReference>
<keyword evidence="12 14" id="KW-0472">Membrane</keyword>
<dbReference type="SUPFAM" id="SSF47384">
    <property type="entry name" value="Homodimeric domain of signal transducing histidine kinase"/>
    <property type="match status" value="1"/>
</dbReference>
<dbReference type="GO" id="GO:0016036">
    <property type="term" value="P:cellular response to phosphate starvation"/>
    <property type="evidence" value="ECO:0007669"/>
    <property type="project" value="TreeGrafter"/>
</dbReference>
<keyword evidence="11" id="KW-0902">Two-component regulatory system</keyword>
<dbReference type="SMART" id="SM00388">
    <property type="entry name" value="HisKA"/>
    <property type="match status" value="1"/>
</dbReference>
<dbReference type="SMART" id="SM00387">
    <property type="entry name" value="HATPase_c"/>
    <property type="match status" value="1"/>
</dbReference>
<dbReference type="InterPro" id="IPR005467">
    <property type="entry name" value="His_kinase_dom"/>
</dbReference>
<keyword evidence="10 14" id="KW-1133">Transmembrane helix</keyword>
<keyword evidence="13" id="KW-0175">Coiled coil</keyword>
<evidence type="ECO:0000313" key="17">
    <source>
        <dbReference type="Proteomes" id="UP000036045"/>
    </source>
</evidence>
<evidence type="ECO:0000256" key="8">
    <source>
        <dbReference type="ARBA" id="ARBA00022777"/>
    </source>
</evidence>
<dbReference type="CDD" id="cd00082">
    <property type="entry name" value="HisKA"/>
    <property type="match status" value="1"/>
</dbReference>
<dbReference type="AlphaFoldDB" id="A0A0J1IL19"/>
<evidence type="ECO:0000256" key="13">
    <source>
        <dbReference type="SAM" id="Coils"/>
    </source>
</evidence>
<comment type="subcellular location">
    <subcellularLocation>
        <location evidence="2">Membrane</location>
    </subcellularLocation>
</comment>
<dbReference type="PATRIC" id="fig|1397.4.peg.5537"/>
<dbReference type="GO" id="GO:0005524">
    <property type="term" value="F:ATP binding"/>
    <property type="evidence" value="ECO:0007669"/>
    <property type="project" value="UniProtKB-KW"/>
</dbReference>
<evidence type="ECO:0000313" key="16">
    <source>
        <dbReference type="EMBL" id="KLV26659.1"/>
    </source>
</evidence>
<dbReference type="SUPFAM" id="SSF55874">
    <property type="entry name" value="ATPase domain of HSP90 chaperone/DNA topoisomerase II/histidine kinase"/>
    <property type="match status" value="1"/>
</dbReference>
<dbReference type="InterPro" id="IPR003594">
    <property type="entry name" value="HATPase_dom"/>
</dbReference>
<reference evidence="16 17" key="1">
    <citation type="submission" date="2015-05" db="EMBL/GenBank/DDBJ databases">
        <title>Whole genome sequence and identification of bacterial endophytes from Costus igneus.</title>
        <authorList>
            <person name="Lee Y.P."/>
            <person name="Gan H.M."/>
            <person name="Eng W."/>
            <person name="Wheatley M.S."/>
            <person name="Caraballo A."/>
            <person name="Polter S."/>
            <person name="Savka M.A."/>
            <person name="Hudson A.O."/>
        </authorList>
    </citation>
    <scope>NUCLEOTIDE SEQUENCE [LARGE SCALE GENOMIC DNA]</scope>
    <source>
        <strain evidence="16 17">RIT379</strain>
    </source>
</reference>
<keyword evidence="8" id="KW-0418">Kinase</keyword>
<keyword evidence="9" id="KW-0067">ATP-binding</keyword>
<gene>
    <name evidence="16" type="ORF">ABW02_11090</name>
</gene>
<evidence type="ECO:0000256" key="1">
    <source>
        <dbReference type="ARBA" id="ARBA00000085"/>
    </source>
</evidence>
<feature type="transmembrane region" description="Helical" evidence="14">
    <location>
        <begin position="61"/>
        <end position="80"/>
    </location>
</feature>
<dbReference type="Gene3D" id="3.30.565.10">
    <property type="entry name" value="Histidine kinase-like ATPase, C-terminal domain"/>
    <property type="match status" value="1"/>
</dbReference>
<dbReference type="Proteomes" id="UP000036045">
    <property type="component" value="Unassembled WGS sequence"/>
</dbReference>
<evidence type="ECO:0000256" key="6">
    <source>
        <dbReference type="ARBA" id="ARBA00022692"/>
    </source>
</evidence>
<keyword evidence="4" id="KW-0597">Phosphoprotein</keyword>
<proteinExistence type="predicted"/>
<keyword evidence="5" id="KW-0808">Transferase</keyword>
<dbReference type="PANTHER" id="PTHR45453:SF1">
    <property type="entry name" value="PHOSPHATE REGULON SENSOR PROTEIN PHOR"/>
    <property type="match status" value="1"/>
</dbReference>
<evidence type="ECO:0000256" key="10">
    <source>
        <dbReference type="ARBA" id="ARBA00022989"/>
    </source>
</evidence>
<evidence type="ECO:0000256" key="12">
    <source>
        <dbReference type="ARBA" id="ARBA00023136"/>
    </source>
</evidence>
<dbReference type="Gene3D" id="1.10.287.130">
    <property type="match status" value="1"/>
</dbReference>
<evidence type="ECO:0000259" key="15">
    <source>
        <dbReference type="PROSITE" id="PS50109"/>
    </source>
</evidence>